<dbReference type="RefSeq" id="WP_209659108.1">
    <property type="nucleotide sequence ID" value="NZ_JAGGLI010000004.1"/>
</dbReference>
<dbReference type="Proteomes" id="UP001314903">
    <property type="component" value="Unassembled WGS sequence"/>
</dbReference>
<dbReference type="SMART" id="SM00062">
    <property type="entry name" value="PBPb"/>
    <property type="match status" value="1"/>
</dbReference>
<dbReference type="CDD" id="cd13709">
    <property type="entry name" value="PBP2_YxeM"/>
    <property type="match status" value="1"/>
</dbReference>
<dbReference type="EMBL" id="JAGGLI010000004">
    <property type="protein sequence ID" value="MBP2026760.1"/>
    <property type="molecule type" value="Genomic_DNA"/>
</dbReference>
<dbReference type="InterPro" id="IPR018313">
    <property type="entry name" value="SBP_3_CS"/>
</dbReference>
<organism evidence="6 7">
    <name type="scientific">Acetoanaerobium pronyense</name>
    <dbReference type="NCBI Taxonomy" id="1482736"/>
    <lineage>
        <taxon>Bacteria</taxon>
        <taxon>Bacillati</taxon>
        <taxon>Bacillota</taxon>
        <taxon>Clostridia</taxon>
        <taxon>Peptostreptococcales</taxon>
        <taxon>Filifactoraceae</taxon>
        <taxon>Acetoanaerobium</taxon>
    </lineage>
</organism>
<evidence type="ECO:0000256" key="2">
    <source>
        <dbReference type="ARBA" id="ARBA00010333"/>
    </source>
</evidence>
<dbReference type="PROSITE" id="PS01039">
    <property type="entry name" value="SBP_BACTERIAL_3"/>
    <property type="match status" value="1"/>
</dbReference>
<dbReference type="Gene3D" id="3.40.190.10">
    <property type="entry name" value="Periplasmic binding protein-like II"/>
    <property type="match status" value="2"/>
</dbReference>
<evidence type="ECO:0000256" key="4">
    <source>
        <dbReference type="RuleBase" id="RU003744"/>
    </source>
</evidence>
<gene>
    <name evidence="6" type="ORF">J2Z35_000551</name>
</gene>
<dbReference type="PANTHER" id="PTHR35936">
    <property type="entry name" value="MEMBRANE-BOUND LYTIC MUREIN TRANSGLYCOSYLASE F"/>
    <property type="match status" value="1"/>
</dbReference>
<keyword evidence="7" id="KW-1185">Reference proteome</keyword>
<evidence type="ECO:0000256" key="1">
    <source>
        <dbReference type="ARBA" id="ARBA00004196"/>
    </source>
</evidence>
<keyword evidence="3" id="KW-0732">Signal</keyword>
<protein>
    <submittedName>
        <fullName evidence="6">ABC-type amino acid transport substrate-binding protein</fullName>
    </submittedName>
</protein>
<evidence type="ECO:0000313" key="7">
    <source>
        <dbReference type="Proteomes" id="UP001314903"/>
    </source>
</evidence>
<evidence type="ECO:0000259" key="5">
    <source>
        <dbReference type="SMART" id="SM00062"/>
    </source>
</evidence>
<evidence type="ECO:0000256" key="3">
    <source>
        <dbReference type="ARBA" id="ARBA00022729"/>
    </source>
</evidence>
<dbReference type="InterPro" id="IPR001638">
    <property type="entry name" value="Solute-binding_3/MltF_N"/>
</dbReference>
<feature type="domain" description="Solute-binding protein family 3/N-terminal" evidence="5">
    <location>
        <begin position="40"/>
        <end position="264"/>
    </location>
</feature>
<dbReference type="PANTHER" id="PTHR35936:SF19">
    <property type="entry name" value="AMINO-ACID-BINDING PROTEIN YXEM-RELATED"/>
    <property type="match status" value="1"/>
</dbReference>
<name>A0ABS4KHB9_9FIRM</name>
<proteinExistence type="inferred from homology"/>
<evidence type="ECO:0000313" key="6">
    <source>
        <dbReference type="EMBL" id="MBP2026760.1"/>
    </source>
</evidence>
<dbReference type="PROSITE" id="PS50890">
    <property type="entry name" value="PUA"/>
    <property type="match status" value="1"/>
</dbReference>
<comment type="subcellular location">
    <subcellularLocation>
        <location evidence="1">Cell envelope</location>
    </subcellularLocation>
</comment>
<comment type="caution">
    <text evidence="6">The sequence shown here is derived from an EMBL/GenBank/DDBJ whole genome shotgun (WGS) entry which is preliminary data.</text>
</comment>
<accession>A0ABS4KHB9</accession>
<sequence>MKSKNILIVSAFILVILGGFYFLNSNSSANQNQGTSESNVIKVGMSGSYKPYTYLDDKGELTGFDVDVWKEIGNRIGYEVEFVTSDFSGLFGMLDSNQIDTIANQITVTEAREEKYLFTRPYVYYGAQLISKSDRDDIVDLESLKGKSVAVGLGTNYEEMIREFDKDSEIEIIIYDSGSGSYQDVAIGRVDAAMNDRLALQSVIKESGLPLKLAGAPLNELHNAFPFLNTDENKELIEKIDQAIDSMYEDNTIKDISEKYFDIDISERF</sequence>
<reference evidence="6 7" key="1">
    <citation type="submission" date="2021-03" db="EMBL/GenBank/DDBJ databases">
        <title>Genomic Encyclopedia of Type Strains, Phase IV (KMG-IV): sequencing the most valuable type-strain genomes for metagenomic binning, comparative biology and taxonomic classification.</title>
        <authorList>
            <person name="Goeker M."/>
        </authorList>
    </citation>
    <scope>NUCLEOTIDE SEQUENCE [LARGE SCALE GENOMIC DNA]</scope>
    <source>
        <strain evidence="6 7">DSM 27512</strain>
    </source>
</reference>
<dbReference type="Pfam" id="PF00497">
    <property type="entry name" value="SBP_bac_3"/>
    <property type="match status" value="1"/>
</dbReference>
<comment type="similarity">
    <text evidence="2 4">Belongs to the bacterial solute-binding protein 3 family.</text>
</comment>
<dbReference type="SUPFAM" id="SSF53850">
    <property type="entry name" value="Periplasmic binding protein-like II"/>
    <property type="match status" value="1"/>
</dbReference>